<comment type="similarity">
    <text evidence="9">Belongs to the MntA antitoxin family.</text>
</comment>
<keyword evidence="2" id="KW-1277">Toxin-antitoxin system</keyword>
<keyword evidence="8" id="KW-0460">Magnesium</keyword>
<evidence type="ECO:0000256" key="8">
    <source>
        <dbReference type="ARBA" id="ARBA00022842"/>
    </source>
</evidence>
<dbReference type="EMBL" id="BIFY01000115">
    <property type="protein sequence ID" value="GCE62214.1"/>
    <property type="molecule type" value="Genomic_DNA"/>
</dbReference>
<dbReference type="Pfam" id="PF01909">
    <property type="entry name" value="NTP_transf_2"/>
    <property type="match status" value="1"/>
</dbReference>
<dbReference type="Gene3D" id="3.30.460.10">
    <property type="entry name" value="Beta Polymerase, domain 2"/>
    <property type="match status" value="1"/>
</dbReference>
<evidence type="ECO:0000313" key="11">
    <source>
        <dbReference type="EMBL" id="GCE62214.1"/>
    </source>
</evidence>
<dbReference type="Proteomes" id="UP000289660">
    <property type="component" value="Unassembled WGS sequence"/>
</dbReference>
<dbReference type="PANTHER" id="PTHR33571">
    <property type="entry name" value="SSL8005 PROTEIN"/>
    <property type="match status" value="1"/>
</dbReference>
<keyword evidence="5" id="KW-0479">Metal-binding</keyword>
<evidence type="ECO:0000256" key="4">
    <source>
        <dbReference type="ARBA" id="ARBA00022695"/>
    </source>
</evidence>
<evidence type="ECO:0000256" key="9">
    <source>
        <dbReference type="ARBA" id="ARBA00038276"/>
    </source>
</evidence>
<reference evidence="12" key="1">
    <citation type="submission" date="2018-12" db="EMBL/GenBank/DDBJ databases">
        <title>Genome sequence of Microcystis aeruginosa NIES-4285.</title>
        <authorList>
            <person name="Tanabe Y."/>
        </authorList>
    </citation>
    <scope>NUCLEOTIDE SEQUENCE [LARGE SCALE GENOMIC DNA]</scope>
    <source>
        <strain evidence="12">NIES-4285</strain>
    </source>
</reference>
<evidence type="ECO:0000256" key="5">
    <source>
        <dbReference type="ARBA" id="ARBA00022723"/>
    </source>
</evidence>
<dbReference type="GO" id="GO:0046872">
    <property type="term" value="F:metal ion binding"/>
    <property type="evidence" value="ECO:0007669"/>
    <property type="project" value="UniProtKB-KW"/>
</dbReference>
<evidence type="ECO:0000313" key="12">
    <source>
        <dbReference type="Proteomes" id="UP000289660"/>
    </source>
</evidence>
<accession>A0A402DJ23</accession>
<keyword evidence="6" id="KW-0547">Nucleotide-binding</keyword>
<dbReference type="CDD" id="cd05403">
    <property type="entry name" value="NT_KNTase_like"/>
    <property type="match status" value="1"/>
</dbReference>
<keyword evidence="3" id="KW-0808">Transferase</keyword>
<evidence type="ECO:0000256" key="1">
    <source>
        <dbReference type="ARBA" id="ARBA00001946"/>
    </source>
</evidence>
<dbReference type="GO" id="GO:0005524">
    <property type="term" value="F:ATP binding"/>
    <property type="evidence" value="ECO:0007669"/>
    <property type="project" value="UniProtKB-KW"/>
</dbReference>
<dbReference type="AlphaFoldDB" id="A0A402DJ23"/>
<organism evidence="11 12">
    <name type="scientific">Microcystis aeruginosa NIES-4285</name>
    <dbReference type="NCBI Taxonomy" id="2497681"/>
    <lineage>
        <taxon>Bacteria</taxon>
        <taxon>Bacillati</taxon>
        <taxon>Cyanobacteriota</taxon>
        <taxon>Cyanophyceae</taxon>
        <taxon>Oscillatoriophycideae</taxon>
        <taxon>Chroococcales</taxon>
        <taxon>Microcystaceae</taxon>
        <taxon>Microcystis</taxon>
    </lineage>
</organism>
<dbReference type="SUPFAM" id="SSF81301">
    <property type="entry name" value="Nucleotidyltransferase"/>
    <property type="match status" value="1"/>
</dbReference>
<comment type="cofactor">
    <cofactor evidence="1">
        <name>Mg(2+)</name>
        <dbReference type="ChEBI" id="CHEBI:18420"/>
    </cofactor>
</comment>
<sequence>MSQIQTFHQQAMDLAEAAAVARLRGAIDLPTEKIADFCQRWQVMEFALFGSVLRDDFRPDSDIDIMVQFHPEAHPTFSSLDQMEAELKTMFDRDIDLITRQGIETSRNYLRRHEILSSAQVIYATGSSIPA</sequence>
<evidence type="ECO:0000256" key="2">
    <source>
        <dbReference type="ARBA" id="ARBA00022649"/>
    </source>
</evidence>
<evidence type="ECO:0000259" key="10">
    <source>
        <dbReference type="Pfam" id="PF01909"/>
    </source>
</evidence>
<dbReference type="InterPro" id="IPR043519">
    <property type="entry name" value="NT_sf"/>
</dbReference>
<dbReference type="InterPro" id="IPR052038">
    <property type="entry name" value="Type-VII_TA_antitoxin"/>
</dbReference>
<keyword evidence="4" id="KW-0548">Nucleotidyltransferase</keyword>
<keyword evidence="7" id="KW-0067">ATP-binding</keyword>
<name>A0A402DJ23_MICAE</name>
<proteinExistence type="inferred from homology"/>
<protein>
    <recommendedName>
        <fullName evidence="10">Polymerase nucleotidyl transferase domain-containing protein</fullName>
    </recommendedName>
</protein>
<evidence type="ECO:0000256" key="3">
    <source>
        <dbReference type="ARBA" id="ARBA00022679"/>
    </source>
</evidence>
<evidence type="ECO:0000256" key="7">
    <source>
        <dbReference type="ARBA" id="ARBA00022840"/>
    </source>
</evidence>
<gene>
    <name evidence="11" type="ORF">MiAbB_04159</name>
</gene>
<feature type="domain" description="Polymerase nucleotidyl transferase" evidence="10">
    <location>
        <begin position="36"/>
        <end position="105"/>
    </location>
</feature>
<evidence type="ECO:0000256" key="6">
    <source>
        <dbReference type="ARBA" id="ARBA00022741"/>
    </source>
</evidence>
<dbReference type="PANTHER" id="PTHR33571:SF12">
    <property type="entry name" value="BSL3053 PROTEIN"/>
    <property type="match status" value="1"/>
</dbReference>
<dbReference type="GO" id="GO:0016779">
    <property type="term" value="F:nucleotidyltransferase activity"/>
    <property type="evidence" value="ECO:0007669"/>
    <property type="project" value="UniProtKB-KW"/>
</dbReference>
<comment type="caution">
    <text evidence="11">The sequence shown here is derived from an EMBL/GenBank/DDBJ whole genome shotgun (WGS) entry which is preliminary data.</text>
</comment>
<dbReference type="InterPro" id="IPR002934">
    <property type="entry name" value="Polymerase_NTP_transf_dom"/>
</dbReference>